<protein>
    <submittedName>
        <fullName evidence="2">Uncharacterized protein</fullName>
    </submittedName>
</protein>
<evidence type="ECO:0000313" key="3">
    <source>
        <dbReference type="Proteomes" id="UP000193285"/>
    </source>
</evidence>
<dbReference type="STRING" id="767916.AWB91_18940"/>
<comment type="caution">
    <text evidence="2">The sequence shown here is derived from an EMBL/GenBank/DDBJ whole genome shotgun (WGS) entry which is preliminary data.</text>
</comment>
<keyword evidence="1" id="KW-0472">Membrane</keyword>
<evidence type="ECO:0000313" key="2">
    <source>
        <dbReference type="EMBL" id="ORW50844.1"/>
    </source>
</evidence>
<evidence type="ECO:0000256" key="1">
    <source>
        <dbReference type="SAM" id="Phobius"/>
    </source>
</evidence>
<dbReference type="AlphaFoldDB" id="A0A1X2AHG2"/>
<feature type="transmembrane region" description="Helical" evidence="1">
    <location>
        <begin position="59"/>
        <end position="82"/>
    </location>
</feature>
<dbReference type="RefSeq" id="WP_085244291.1">
    <property type="nucleotide sequence ID" value="NZ_LQPN01000030.1"/>
</dbReference>
<proteinExistence type="predicted"/>
<accession>A0A1X2AHG2</accession>
<keyword evidence="1" id="KW-0812">Transmembrane</keyword>
<keyword evidence="1" id="KW-1133">Transmembrane helix</keyword>
<reference evidence="2 3" key="1">
    <citation type="journal article" date="2015" name="Emerg. Microbes Infect.">
        <title>Characterization of 17 strains belonging to the Mycobacterium simiae complex and description of Mycobacterium paraense sp. nov.</title>
        <authorList>
            <person name="Fusco da Costa A.R."/>
            <person name="Fedrizzi T."/>
            <person name="Lopes M.L."/>
            <person name="Pecorari M."/>
            <person name="Oliveira da Costa W.L."/>
            <person name="Giacobazzi E."/>
            <person name="da Costa Bahia J.R."/>
            <person name="De Sanctis V."/>
            <person name="Batista Lima K.V."/>
            <person name="Bertorelli R."/>
            <person name="Grottola A."/>
            <person name="Fabio A."/>
            <person name="Mariottini A."/>
            <person name="Ferretti P."/>
            <person name="Di Leva F."/>
            <person name="Fregni Serpini G."/>
            <person name="Tagliazucchi S."/>
            <person name="Rumpianesi F."/>
            <person name="Jousson O."/>
            <person name="Segata N."/>
            <person name="Tortoli E."/>
        </authorList>
    </citation>
    <scope>NUCLEOTIDE SEQUENCE [LARGE SCALE GENOMIC DNA]</scope>
    <source>
        <strain evidence="2 3">IEC33</strain>
    </source>
</reference>
<dbReference type="EMBL" id="LQPN01000030">
    <property type="protein sequence ID" value="ORW50844.1"/>
    <property type="molecule type" value="Genomic_DNA"/>
</dbReference>
<feature type="transmembrane region" description="Helical" evidence="1">
    <location>
        <begin position="34"/>
        <end position="52"/>
    </location>
</feature>
<gene>
    <name evidence="2" type="ORF">AWB90_06225</name>
</gene>
<organism evidence="2 3">
    <name type="scientific">Mycobacterium paraense</name>
    <dbReference type="NCBI Taxonomy" id="767916"/>
    <lineage>
        <taxon>Bacteria</taxon>
        <taxon>Bacillati</taxon>
        <taxon>Actinomycetota</taxon>
        <taxon>Actinomycetes</taxon>
        <taxon>Mycobacteriales</taxon>
        <taxon>Mycobacteriaceae</taxon>
        <taxon>Mycobacterium</taxon>
        <taxon>Mycobacterium simiae complex</taxon>
    </lineage>
</organism>
<dbReference type="Proteomes" id="UP000193285">
    <property type="component" value="Unassembled WGS sequence"/>
</dbReference>
<dbReference type="OrthoDB" id="4736615at2"/>
<name>A0A1X2AHG2_9MYCO</name>
<sequence>MSVNDQYAASRQFVASAPTMSTQMNAFATGKGRFLVQAAMFALIFVLVGAVLTRRTQGFVIVIAGLVALSLFGLAGTAYVWWRSRRKIVIGVTSDGLTVDQRRKVFPLVDAKLGPWVNMGVALHLQSGSQRFVIGGRDRRIAPSTRLDAPPVQAVDAWLWVAEFDELLAVAGRQSGLDSRGPRSGEPTRCLLFPNPYLAEAMGSFAFRKQHRLQQSLSKPSLVLDLEDDAIRVIDPNSDARRVTASRADVTATPATFQADSVHSGDGSTYNYPATPGLAVQLPGQTPLTIGCLDLAGSAFRFSWRGDSARSNERPAYVVSGADWSALVEEFGLTPQLEDNAKRHDA</sequence>